<dbReference type="InterPro" id="IPR050638">
    <property type="entry name" value="AA-Vitamin_Transporters"/>
</dbReference>
<evidence type="ECO:0000256" key="6">
    <source>
        <dbReference type="ARBA" id="ARBA00023136"/>
    </source>
</evidence>
<proteinExistence type="inferred from homology"/>
<comment type="similarity">
    <text evidence="2">Belongs to the EamA transporter family.</text>
</comment>
<keyword evidence="5 7" id="KW-1133">Transmembrane helix</keyword>
<evidence type="ECO:0000256" key="5">
    <source>
        <dbReference type="ARBA" id="ARBA00022989"/>
    </source>
</evidence>
<keyword evidence="6 7" id="KW-0472">Membrane</keyword>
<feature type="transmembrane region" description="Helical" evidence="7">
    <location>
        <begin position="245"/>
        <end position="262"/>
    </location>
</feature>
<dbReference type="InterPro" id="IPR037185">
    <property type="entry name" value="EmrE-like"/>
</dbReference>
<feature type="transmembrane region" description="Helical" evidence="7">
    <location>
        <begin position="33"/>
        <end position="54"/>
    </location>
</feature>
<evidence type="ECO:0000256" key="2">
    <source>
        <dbReference type="ARBA" id="ARBA00007362"/>
    </source>
</evidence>
<reference evidence="9 10" key="1">
    <citation type="submission" date="2024-06" db="EMBL/GenBank/DDBJ databases">
        <title>Genomic Encyclopedia of Type Strains, Phase IV (KMG-IV): sequencing the most valuable type-strain genomes for metagenomic binning, comparative biology and taxonomic classification.</title>
        <authorList>
            <person name="Goeker M."/>
        </authorList>
    </citation>
    <scope>NUCLEOTIDE SEQUENCE [LARGE SCALE GENOMIC DNA]</scope>
    <source>
        <strain evidence="9 10">DSM 17253</strain>
    </source>
</reference>
<dbReference type="EMBL" id="JBEPLV010000006">
    <property type="protein sequence ID" value="MET3548357.1"/>
    <property type="molecule type" value="Genomic_DNA"/>
</dbReference>
<name>A0ABV2F9A7_9BACL</name>
<feature type="domain" description="EamA" evidence="8">
    <location>
        <begin position="6"/>
        <end position="139"/>
    </location>
</feature>
<evidence type="ECO:0000256" key="1">
    <source>
        <dbReference type="ARBA" id="ARBA00004651"/>
    </source>
</evidence>
<evidence type="ECO:0000313" key="10">
    <source>
        <dbReference type="Proteomes" id="UP001549098"/>
    </source>
</evidence>
<dbReference type="Proteomes" id="UP001549098">
    <property type="component" value="Unassembled WGS sequence"/>
</dbReference>
<feature type="transmembrane region" description="Helical" evidence="7">
    <location>
        <begin position="98"/>
        <end position="116"/>
    </location>
</feature>
<dbReference type="SUPFAM" id="SSF103481">
    <property type="entry name" value="Multidrug resistance efflux transporter EmrE"/>
    <property type="match status" value="2"/>
</dbReference>
<feature type="transmembrane region" description="Helical" evidence="7">
    <location>
        <begin position="66"/>
        <end position="86"/>
    </location>
</feature>
<feature type="domain" description="EamA" evidence="8">
    <location>
        <begin position="155"/>
        <end position="285"/>
    </location>
</feature>
<evidence type="ECO:0000256" key="3">
    <source>
        <dbReference type="ARBA" id="ARBA00022475"/>
    </source>
</evidence>
<keyword evidence="10" id="KW-1185">Reference proteome</keyword>
<organism evidence="9 10">
    <name type="scientific">Paenibacillus favisporus</name>
    <dbReference type="NCBI Taxonomy" id="221028"/>
    <lineage>
        <taxon>Bacteria</taxon>
        <taxon>Bacillati</taxon>
        <taxon>Bacillota</taxon>
        <taxon>Bacilli</taxon>
        <taxon>Bacillales</taxon>
        <taxon>Paenibacillaceae</taxon>
        <taxon>Paenibacillus</taxon>
    </lineage>
</organism>
<dbReference type="PANTHER" id="PTHR32322:SF18">
    <property type="entry name" value="S-ADENOSYLMETHIONINE_S-ADENOSYLHOMOCYSTEINE TRANSPORTER"/>
    <property type="match status" value="1"/>
</dbReference>
<dbReference type="Pfam" id="PF00892">
    <property type="entry name" value="EamA"/>
    <property type="match status" value="2"/>
</dbReference>
<feature type="transmembrane region" description="Helical" evidence="7">
    <location>
        <begin position="128"/>
        <end position="148"/>
    </location>
</feature>
<comment type="caution">
    <text evidence="9">The sequence shown here is derived from an EMBL/GenBank/DDBJ whole genome shotgun (WGS) entry which is preliminary data.</text>
</comment>
<comment type="subcellular location">
    <subcellularLocation>
        <location evidence="1">Cell membrane</location>
        <topology evidence="1">Multi-pass membrane protein</topology>
    </subcellularLocation>
</comment>
<feature type="transmembrane region" description="Helical" evidence="7">
    <location>
        <begin position="184"/>
        <end position="202"/>
    </location>
</feature>
<evidence type="ECO:0000256" key="4">
    <source>
        <dbReference type="ARBA" id="ARBA00022692"/>
    </source>
</evidence>
<accession>A0ABV2F9A7</accession>
<protein>
    <submittedName>
        <fullName evidence="9">Drug/metabolite transporter (DMT)-like permease</fullName>
    </submittedName>
</protein>
<dbReference type="PANTHER" id="PTHR32322">
    <property type="entry name" value="INNER MEMBRANE TRANSPORTER"/>
    <property type="match status" value="1"/>
</dbReference>
<dbReference type="RefSeq" id="WP_354500711.1">
    <property type="nucleotide sequence ID" value="NZ_JBEPLV010000006.1"/>
</dbReference>
<feature type="transmembrane region" description="Helical" evidence="7">
    <location>
        <begin position="208"/>
        <end position="233"/>
    </location>
</feature>
<evidence type="ECO:0000259" key="8">
    <source>
        <dbReference type="Pfam" id="PF00892"/>
    </source>
</evidence>
<evidence type="ECO:0000256" key="7">
    <source>
        <dbReference type="SAM" id="Phobius"/>
    </source>
</evidence>
<dbReference type="InterPro" id="IPR000620">
    <property type="entry name" value="EamA_dom"/>
</dbReference>
<gene>
    <name evidence="9" type="ORF">ABID47_004987</name>
</gene>
<feature type="transmembrane region" description="Helical" evidence="7">
    <location>
        <begin position="268"/>
        <end position="289"/>
    </location>
</feature>
<keyword evidence="4 7" id="KW-0812">Transmembrane</keyword>
<keyword evidence="3" id="KW-1003">Cell membrane</keyword>
<feature type="transmembrane region" description="Helical" evidence="7">
    <location>
        <begin position="154"/>
        <end position="172"/>
    </location>
</feature>
<sequence length="309" mass="33553">MKARAWLFLVLANLFWAGNLIFGKAVTADFPPVWASFLRWAIAAVVLIPMAQLVEKPNWLKVWKNNWGLLLFFSLVGVVFYTLLTYTALQHTSSTNGSLINSLTPAVMILLSLLFLKDKISVWQGVGLVLSFLGVLTVLTKGHLLGVFSTHYNQGDGILLVAVFLWAIYSIVNKRAQHLPPITFVAFTALIGVICMVPLLFMQPLQTGHITAIGITGVIYLGLFPSIGSFLFWNQGVKALGPGKAAITMNLMPIFTAILSVMTGQALLVSQMVGGVIVITGMLLSANLIRSGKARTKPVCIRSGQDCAH</sequence>
<evidence type="ECO:0000313" key="9">
    <source>
        <dbReference type="EMBL" id="MET3548357.1"/>
    </source>
</evidence>